<dbReference type="InterPro" id="IPR013087">
    <property type="entry name" value="Znf_C2H2_type"/>
</dbReference>
<dbReference type="GO" id="GO:0016579">
    <property type="term" value="P:protein deubiquitination"/>
    <property type="evidence" value="ECO:0007669"/>
    <property type="project" value="TreeGrafter"/>
</dbReference>
<reference evidence="8" key="1">
    <citation type="submission" date="2025-08" db="UniProtKB">
        <authorList>
            <consortium name="RefSeq"/>
        </authorList>
    </citation>
    <scope>IDENTIFICATION</scope>
</reference>
<dbReference type="AlphaFoldDB" id="A0A6P7TYI0"/>
<keyword evidence="4" id="KW-0645">Protease</keyword>
<evidence type="ECO:0000313" key="7">
    <source>
        <dbReference type="Proteomes" id="UP000515154"/>
    </source>
</evidence>
<evidence type="ECO:0000256" key="1">
    <source>
        <dbReference type="ARBA" id="ARBA00000707"/>
    </source>
</evidence>
<evidence type="ECO:0000313" key="8">
    <source>
        <dbReference type="RefSeq" id="XP_029654985.1"/>
    </source>
</evidence>
<evidence type="ECO:0000259" key="5">
    <source>
        <dbReference type="PROSITE" id="PS50157"/>
    </source>
</evidence>
<keyword evidence="4" id="KW-0833">Ubl conjugation pathway</keyword>
<dbReference type="SUPFAM" id="SSF54001">
    <property type="entry name" value="Cysteine proteinases"/>
    <property type="match status" value="1"/>
</dbReference>
<dbReference type="InterPro" id="IPR003323">
    <property type="entry name" value="OTU_dom"/>
</dbReference>
<sequence length="207" mass="23149">MAVQEELARQIEGGLGIFTRYCVKSDNSCLFASINYLLHSEDFSIPQLRQLVADTIISNPAKYNEAFLDQSPADYCFWISQPSSWGGAIELDVFAHHYCLQINVVDTRTLQIFKFGEDSQYQDMLFLVYNGFHYDPLVVDCPDPASPPQKVFSLANDSHLFDKAVELAAEINTLSSHYTCSDCGAVFHSAQEMASHSQTTGHVNYNG</sequence>
<keyword evidence="4" id="KW-0963">Cytoplasm</keyword>
<dbReference type="Gene3D" id="3.90.70.80">
    <property type="match status" value="1"/>
</dbReference>
<dbReference type="RefSeq" id="XP_029654985.1">
    <property type="nucleotide sequence ID" value="XM_029799125.1"/>
</dbReference>
<evidence type="ECO:0000256" key="4">
    <source>
        <dbReference type="RuleBase" id="RU367104"/>
    </source>
</evidence>
<name>A0A6P7TYI0_9MOLL</name>
<dbReference type="GO" id="GO:0008270">
    <property type="term" value="F:zinc ion binding"/>
    <property type="evidence" value="ECO:0007669"/>
    <property type="project" value="UniProtKB-KW"/>
</dbReference>
<proteinExistence type="predicted"/>
<protein>
    <recommendedName>
        <fullName evidence="4">Ubiquitin thioesterase OTU</fullName>
        <ecNumber evidence="4">3.4.19.12</ecNumber>
    </recommendedName>
</protein>
<dbReference type="PANTHER" id="PTHR13312">
    <property type="entry name" value="HIV-INDUCED PROTEIN-7-LIKE PROTEASE"/>
    <property type="match status" value="1"/>
</dbReference>
<evidence type="ECO:0000256" key="3">
    <source>
        <dbReference type="PROSITE-ProRule" id="PRU00042"/>
    </source>
</evidence>
<keyword evidence="4" id="KW-0788">Thiol protease</keyword>
<dbReference type="Proteomes" id="UP000515154">
    <property type="component" value="Unplaced"/>
</dbReference>
<dbReference type="PROSITE" id="PS50802">
    <property type="entry name" value="OTU"/>
    <property type="match status" value="1"/>
</dbReference>
<dbReference type="PROSITE" id="PS00028">
    <property type="entry name" value="ZINC_FINGER_C2H2_1"/>
    <property type="match status" value="1"/>
</dbReference>
<gene>
    <name evidence="8" type="primary">LOC115228559</name>
</gene>
<dbReference type="GO" id="GO:0005634">
    <property type="term" value="C:nucleus"/>
    <property type="evidence" value="ECO:0007669"/>
    <property type="project" value="TreeGrafter"/>
</dbReference>
<dbReference type="KEGG" id="osn:115228559"/>
<keyword evidence="3" id="KW-0863">Zinc-finger</keyword>
<keyword evidence="3" id="KW-0479">Metal-binding</keyword>
<evidence type="ECO:0000256" key="2">
    <source>
        <dbReference type="ARBA" id="ARBA00022801"/>
    </source>
</evidence>
<comment type="function">
    <text evidence="4">Hydrolase that can remove conjugated ubiquitin from proteins and may therefore play an important regulatory role at the level of protein turnover by preventing degradation.</text>
</comment>
<organism evidence="7 8">
    <name type="scientific">Octopus sinensis</name>
    <name type="common">East Asian common octopus</name>
    <dbReference type="NCBI Taxonomy" id="2607531"/>
    <lineage>
        <taxon>Eukaryota</taxon>
        <taxon>Metazoa</taxon>
        <taxon>Spiralia</taxon>
        <taxon>Lophotrochozoa</taxon>
        <taxon>Mollusca</taxon>
        <taxon>Cephalopoda</taxon>
        <taxon>Coleoidea</taxon>
        <taxon>Octopodiformes</taxon>
        <taxon>Octopoda</taxon>
        <taxon>Incirrata</taxon>
        <taxon>Octopodidae</taxon>
        <taxon>Octopus</taxon>
    </lineage>
</organism>
<keyword evidence="2 4" id="KW-0378">Hydrolase</keyword>
<dbReference type="CDD" id="cd22745">
    <property type="entry name" value="OTU_OTU1"/>
    <property type="match status" value="1"/>
</dbReference>
<accession>A0A6P7TYI0</accession>
<dbReference type="GO" id="GO:0005829">
    <property type="term" value="C:cytosol"/>
    <property type="evidence" value="ECO:0007669"/>
    <property type="project" value="TreeGrafter"/>
</dbReference>
<keyword evidence="3" id="KW-0862">Zinc</keyword>
<dbReference type="EC" id="3.4.19.12" evidence="4"/>
<comment type="subcellular location">
    <subcellularLocation>
        <location evidence="4">Cytoplasm</location>
    </subcellularLocation>
</comment>
<dbReference type="GO" id="GO:0036503">
    <property type="term" value="P:ERAD pathway"/>
    <property type="evidence" value="ECO:0007669"/>
    <property type="project" value="TreeGrafter"/>
</dbReference>
<dbReference type="PANTHER" id="PTHR13312:SF0">
    <property type="entry name" value="UBIQUITIN THIOESTERASE OTU1"/>
    <property type="match status" value="1"/>
</dbReference>
<dbReference type="InterPro" id="IPR038765">
    <property type="entry name" value="Papain-like_cys_pep_sf"/>
</dbReference>
<dbReference type="GO" id="GO:0004843">
    <property type="term" value="F:cysteine-type deubiquitinase activity"/>
    <property type="evidence" value="ECO:0007669"/>
    <property type="project" value="UniProtKB-UniRule"/>
</dbReference>
<dbReference type="PROSITE" id="PS50157">
    <property type="entry name" value="ZINC_FINGER_C2H2_2"/>
    <property type="match status" value="1"/>
</dbReference>
<feature type="domain" description="OTU" evidence="6">
    <location>
        <begin position="18"/>
        <end position="140"/>
    </location>
</feature>
<dbReference type="Pfam" id="PF02338">
    <property type="entry name" value="OTU"/>
    <property type="match status" value="1"/>
</dbReference>
<keyword evidence="7" id="KW-1185">Reference proteome</keyword>
<comment type="catalytic activity">
    <reaction evidence="1 4">
        <text>Thiol-dependent hydrolysis of ester, thioester, amide, peptide and isopeptide bonds formed by the C-terminal Gly of ubiquitin (a 76-residue protein attached to proteins as an intracellular targeting signal).</text>
        <dbReference type="EC" id="3.4.19.12"/>
    </reaction>
</comment>
<feature type="domain" description="C2H2-type" evidence="5">
    <location>
        <begin position="178"/>
        <end position="207"/>
    </location>
</feature>
<evidence type="ECO:0000259" key="6">
    <source>
        <dbReference type="PROSITE" id="PS50802"/>
    </source>
</evidence>
<dbReference type="GO" id="GO:0030968">
    <property type="term" value="P:endoplasmic reticulum unfolded protein response"/>
    <property type="evidence" value="ECO:0007669"/>
    <property type="project" value="TreeGrafter"/>
</dbReference>